<accession>A0ABU3LLE5</accession>
<reference evidence="5" key="1">
    <citation type="submission" date="2023-07" db="EMBL/GenBank/DDBJ databases">
        <title>Draft genome sequence of the endophytic actinobacterium Streptomyces justiciae WPN32, a potential antibiotic producer.</title>
        <authorList>
            <person name="Yasawong M."/>
            <person name="Pana W."/>
            <person name="Ganta P."/>
            <person name="Santapan N."/>
            <person name="Songngamsuk T."/>
            <person name="Phatcharaharikarn M."/>
            <person name="Kerdtoob S."/>
            <person name="Nantapong N."/>
        </authorList>
    </citation>
    <scope>NUCLEOTIDE SEQUENCE [LARGE SCALE GENOMIC DNA]</scope>
    <source>
        <strain evidence="5">WPN32</strain>
    </source>
</reference>
<dbReference type="SMART" id="SM00422">
    <property type="entry name" value="HTH_MERR"/>
    <property type="match status" value="1"/>
</dbReference>
<feature type="domain" description="HTH merR-type" evidence="3">
    <location>
        <begin position="3"/>
        <end position="71"/>
    </location>
</feature>
<organism evidence="4 5">
    <name type="scientific">Streptomyces justiciae</name>
    <dbReference type="NCBI Taxonomy" id="2780140"/>
    <lineage>
        <taxon>Bacteria</taxon>
        <taxon>Bacillati</taxon>
        <taxon>Actinomycetota</taxon>
        <taxon>Actinomycetes</taxon>
        <taxon>Kitasatosporales</taxon>
        <taxon>Streptomycetaceae</taxon>
        <taxon>Streptomyces</taxon>
    </lineage>
</organism>
<dbReference type="Pfam" id="PF13411">
    <property type="entry name" value="MerR_1"/>
    <property type="match status" value="1"/>
</dbReference>
<dbReference type="SUPFAM" id="SSF46955">
    <property type="entry name" value="Putative DNA-binding domain"/>
    <property type="match status" value="1"/>
</dbReference>
<evidence type="ECO:0000313" key="5">
    <source>
        <dbReference type="Proteomes" id="UP001257948"/>
    </source>
</evidence>
<dbReference type="RefSeq" id="WP_314197991.1">
    <property type="nucleotide sequence ID" value="NZ_JAVTLL010000002.1"/>
</dbReference>
<comment type="caution">
    <text evidence="4">The sequence shown here is derived from an EMBL/GenBank/DDBJ whole genome shotgun (WGS) entry which is preliminary data.</text>
</comment>
<dbReference type="InterPro" id="IPR000551">
    <property type="entry name" value="MerR-type_HTH_dom"/>
</dbReference>
<protein>
    <submittedName>
        <fullName evidence="4">Helix-turn-helix domain-containing protein</fullName>
    </submittedName>
</protein>
<dbReference type="EMBL" id="JAVTLL010000002">
    <property type="protein sequence ID" value="MDT7839888.1"/>
    <property type="molecule type" value="Genomic_DNA"/>
</dbReference>
<dbReference type="PANTHER" id="PTHR30204">
    <property type="entry name" value="REDOX-CYCLING DRUG-SENSING TRANSCRIPTIONAL ACTIVATOR SOXR"/>
    <property type="match status" value="1"/>
</dbReference>
<name>A0ABU3LLE5_9ACTN</name>
<gene>
    <name evidence="4" type="ORF">RQC66_04005</name>
</gene>
<evidence type="ECO:0000256" key="1">
    <source>
        <dbReference type="ARBA" id="ARBA00023125"/>
    </source>
</evidence>
<evidence type="ECO:0000313" key="4">
    <source>
        <dbReference type="EMBL" id="MDT7839888.1"/>
    </source>
</evidence>
<dbReference type="CDD" id="cd04781">
    <property type="entry name" value="HTH_MerR-like_sg6"/>
    <property type="match status" value="1"/>
</dbReference>
<dbReference type="PROSITE" id="PS50937">
    <property type="entry name" value="HTH_MERR_2"/>
    <property type="match status" value="1"/>
</dbReference>
<keyword evidence="1" id="KW-0238">DNA-binding</keyword>
<sequence length="143" mass="15608">MTVLDIGEVARRAGVPASTLRYYEEKGLITSSGRRGLRRQYDPGVLERLALVALGRTAGFSLDEIARMFAPDGRPDIDRRMLAAKAEELEARMRELAVLRDSLRHAAACPAPSHMECATFRGLLRAAATGVVPTPPKRTPGPR</sequence>
<dbReference type="PANTHER" id="PTHR30204:SF97">
    <property type="entry name" value="MERR FAMILY REGULATORY PROTEIN"/>
    <property type="match status" value="1"/>
</dbReference>
<evidence type="ECO:0000256" key="2">
    <source>
        <dbReference type="SAM" id="Coils"/>
    </source>
</evidence>
<evidence type="ECO:0000259" key="3">
    <source>
        <dbReference type="PROSITE" id="PS50937"/>
    </source>
</evidence>
<dbReference type="Gene3D" id="1.10.1660.10">
    <property type="match status" value="1"/>
</dbReference>
<proteinExistence type="predicted"/>
<dbReference type="Proteomes" id="UP001257948">
    <property type="component" value="Unassembled WGS sequence"/>
</dbReference>
<dbReference type="InterPro" id="IPR047057">
    <property type="entry name" value="MerR_fam"/>
</dbReference>
<dbReference type="PRINTS" id="PR00040">
    <property type="entry name" value="HTHMERR"/>
</dbReference>
<keyword evidence="2" id="KW-0175">Coiled coil</keyword>
<feature type="coiled-coil region" evidence="2">
    <location>
        <begin position="79"/>
        <end position="106"/>
    </location>
</feature>
<keyword evidence="5" id="KW-1185">Reference proteome</keyword>
<dbReference type="InterPro" id="IPR009061">
    <property type="entry name" value="DNA-bd_dom_put_sf"/>
</dbReference>